<dbReference type="PROSITE" id="PS51294">
    <property type="entry name" value="HTH_MYB"/>
    <property type="match status" value="2"/>
</dbReference>
<comment type="subcellular location">
    <subcellularLocation>
        <location evidence="1">Nucleus</location>
    </subcellularLocation>
</comment>
<dbReference type="SUPFAM" id="SSF46689">
    <property type="entry name" value="Homeodomain-like"/>
    <property type="match status" value="1"/>
</dbReference>
<keyword evidence="7" id="KW-0539">Nucleus</keyword>
<feature type="domain" description="Myb-like" evidence="9">
    <location>
        <begin position="58"/>
        <end position="107"/>
    </location>
</feature>
<dbReference type="InterPro" id="IPR017930">
    <property type="entry name" value="Myb_dom"/>
</dbReference>
<feature type="compositionally biased region" description="Low complexity" evidence="8">
    <location>
        <begin position="230"/>
        <end position="245"/>
    </location>
</feature>
<evidence type="ECO:0000256" key="8">
    <source>
        <dbReference type="SAM" id="MobiDB-lite"/>
    </source>
</evidence>
<dbReference type="GO" id="GO:0009653">
    <property type="term" value="P:anatomical structure morphogenesis"/>
    <property type="evidence" value="ECO:0007669"/>
    <property type="project" value="UniProtKB-ARBA"/>
</dbReference>
<reference evidence="11" key="2">
    <citation type="journal article" date="2023" name="Plants (Basel)">
        <title>Annotation of the Turnera subulata (Passifloraceae) Draft Genome Reveals the S-Locus Evolved after the Divergence of Turneroideae from Passifloroideae in a Stepwise Manner.</title>
        <authorList>
            <person name="Henning P.M."/>
            <person name="Roalson E.H."/>
            <person name="Mir W."/>
            <person name="McCubbin A.G."/>
            <person name="Shore J.S."/>
        </authorList>
    </citation>
    <scope>NUCLEOTIDE SEQUENCE</scope>
    <source>
        <strain evidence="11">F60SS</strain>
    </source>
</reference>
<keyword evidence="5" id="KW-0010">Activator</keyword>
<dbReference type="OrthoDB" id="2143914at2759"/>
<dbReference type="Gene3D" id="1.10.10.60">
    <property type="entry name" value="Homeodomain-like"/>
    <property type="match status" value="2"/>
</dbReference>
<dbReference type="Proteomes" id="UP001141552">
    <property type="component" value="Unassembled WGS sequence"/>
</dbReference>
<sequence length="591" mass="63723">MGPTTSDGCVGVAGGIHGGGVIPCVGTAGTSEGGGGGGGGVDGTPGSAGTGGGGGVLLKKGPWTAAEDAILVEYVRKHGEGNWNAVQKHSGLARCGKSCRLRWANHLRPNLRKGAFSPQEERLILELHAKFGNKWARMASLLPGRTDNEIKNYWNTRVKRHQRQGLPLYPPDLQPNHPDNLQHHHHHHHQPHLQHHHHHLHRSHSAPTTPNVSFTFQTTPQHQHHHHQSLHSPSNPSAPSPLTSNSPPPPLSPLSSPSTATTPPPHLFDFYHHHRPTPVLQTPPRFKRFSANDLSIYDITTNITTTPQFALSPSLPSFAPFAHSNDSSPLPNQQQPGPCYFPSTPTSTSSSLDFHKELQRENQKMCSIFAAVANSHTAAAAELPSDPLFFSSPASSLNWDSGIGNCGAAANKFGSSRVGGKRKHAEIDELGTDNSGTGLLEDLLHESKVLNLSTVASSDEHNCLVSQEHKPNRTILPFTGFDVNCDQSKVLTLSPESKAEVETATGQQLNTMPDDQYLIKQLSNQLPSTTTQAAATLYGSDNGDISNGTSSVVTDDTLDFDMQQIALLFPNSTDQDKTYGSCSWDSLPRMC</sequence>
<feature type="compositionally biased region" description="Basic residues" evidence="8">
    <location>
        <begin position="183"/>
        <end position="204"/>
    </location>
</feature>
<dbReference type="GO" id="GO:0005634">
    <property type="term" value="C:nucleus"/>
    <property type="evidence" value="ECO:0007669"/>
    <property type="project" value="UniProtKB-SubCell"/>
</dbReference>
<dbReference type="GO" id="GO:0045893">
    <property type="term" value="P:positive regulation of DNA-templated transcription"/>
    <property type="evidence" value="ECO:0007669"/>
    <property type="project" value="UniProtKB-ARBA"/>
</dbReference>
<keyword evidence="6" id="KW-0804">Transcription</keyword>
<dbReference type="Pfam" id="PF00249">
    <property type="entry name" value="Myb_DNA-binding"/>
    <property type="match status" value="2"/>
</dbReference>
<dbReference type="InterPro" id="IPR001005">
    <property type="entry name" value="SANT/Myb"/>
</dbReference>
<protein>
    <submittedName>
        <fullName evidence="11">Uncharacterized protein</fullName>
    </submittedName>
</protein>
<feature type="domain" description="Myb-like" evidence="9">
    <location>
        <begin position="108"/>
        <end position="158"/>
    </location>
</feature>
<organism evidence="11 12">
    <name type="scientific">Turnera subulata</name>
    <dbReference type="NCBI Taxonomy" id="218843"/>
    <lineage>
        <taxon>Eukaryota</taxon>
        <taxon>Viridiplantae</taxon>
        <taxon>Streptophyta</taxon>
        <taxon>Embryophyta</taxon>
        <taxon>Tracheophyta</taxon>
        <taxon>Spermatophyta</taxon>
        <taxon>Magnoliopsida</taxon>
        <taxon>eudicotyledons</taxon>
        <taxon>Gunneridae</taxon>
        <taxon>Pentapetalae</taxon>
        <taxon>rosids</taxon>
        <taxon>fabids</taxon>
        <taxon>Malpighiales</taxon>
        <taxon>Passifloraceae</taxon>
        <taxon>Turnera</taxon>
    </lineage>
</organism>
<feature type="region of interest" description="Disordered" evidence="8">
    <location>
        <begin position="165"/>
        <end position="284"/>
    </location>
</feature>
<dbReference type="GO" id="GO:0048235">
    <property type="term" value="P:pollen sperm cell differentiation"/>
    <property type="evidence" value="ECO:0007669"/>
    <property type="project" value="UniProtKB-ARBA"/>
</dbReference>
<gene>
    <name evidence="11" type="ORF">Tsubulata_002347</name>
</gene>
<name>A0A9Q0G8X6_9ROSI</name>
<dbReference type="CDD" id="cd00167">
    <property type="entry name" value="SANT"/>
    <property type="match status" value="2"/>
</dbReference>
<feature type="domain" description="HTH myb-type" evidence="10">
    <location>
        <begin position="108"/>
        <end position="162"/>
    </location>
</feature>
<keyword evidence="4" id="KW-0238">DNA-binding</keyword>
<keyword evidence="3" id="KW-0805">Transcription regulation</keyword>
<dbReference type="FunFam" id="1.10.10.60:FF:000001">
    <property type="entry name" value="MYB-related transcription factor"/>
    <property type="match status" value="1"/>
</dbReference>
<evidence type="ECO:0000256" key="6">
    <source>
        <dbReference type="ARBA" id="ARBA00023163"/>
    </source>
</evidence>
<dbReference type="GO" id="GO:0040008">
    <property type="term" value="P:regulation of growth"/>
    <property type="evidence" value="ECO:0007669"/>
    <property type="project" value="UniProtKB-ARBA"/>
</dbReference>
<keyword evidence="2" id="KW-0677">Repeat</keyword>
<proteinExistence type="predicted"/>
<feature type="region of interest" description="Disordered" evidence="8">
    <location>
        <begin position="33"/>
        <end position="54"/>
    </location>
</feature>
<evidence type="ECO:0000259" key="10">
    <source>
        <dbReference type="PROSITE" id="PS51294"/>
    </source>
</evidence>
<dbReference type="FunFam" id="1.10.10.60:FF:000119">
    <property type="entry name" value="Transcription factor GAMYB"/>
    <property type="match status" value="1"/>
</dbReference>
<keyword evidence="12" id="KW-1185">Reference proteome</keyword>
<evidence type="ECO:0000256" key="2">
    <source>
        <dbReference type="ARBA" id="ARBA00022737"/>
    </source>
</evidence>
<reference evidence="11" key="1">
    <citation type="submission" date="2022-02" db="EMBL/GenBank/DDBJ databases">
        <authorList>
            <person name="Henning P.M."/>
            <person name="McCubbin A.G."/>
            <person name="Shore J.S."/>
        </authorList>
    </citation>
    <scope>NUCLEOTIDE SEQUENCE</scope>
    <source>
        <strain evidence="11">F60SS</strain>
        <tissue evidence="11">Leaves</tissue>
    </source>
</reference>
<dbReference type="PROSITE" id="PS50090">
    <property type="entry name" value="MYB_LIKE"/>
    <property type="match status" value="2"/>
</dbReference>
<dbReference type="SMART" id="SM00717">
    <property type="entry name" value="SANT"/>
    <property type="match status" value="2"/>
</dbReference>
<evidence type="ECO:0000259" key="9">
    <source>
        <dbReference type="PROSITE" id="PS50090"/>
    </source>
</evidence>
<feature type="domain" description="HTH myb-type" evidence="10">
    <location>
        <begin position="58"/>
        <end position="107"/>
    </location>
</feature>
<evidence type="ECO:0000256" key="1">
    <source>
        <dbReference type="ARBA" id="ARBA00004123"/>
    </source>
</evidence>
<evidence type="ECO:0000313" key="12">
    <source>
        <dbReference type="Proteomes" id="UP001141552"/>
    </source>
</evidence>
<evidence type="ECO:0000256" key="7">
    <source>
        <dbReference type="ARBA" id="ARBA00023242"/>
    </source>
</evidence>
<comment type="caution">
    <text evidence="11">The sequence shown here is derived from an EMBL/GenBank/DDBJ whole genome shotgun (WGS) entry which is preliminary data.</text>
</comment>
<evidence type="ECO:0000256" key="4">
    <source>
        <dbReference type="ARBA" id="ARBA00023125"/>
    </source>
</evidence>
<accession>A0A9Q0G8X6</accession>
<evidence type="ECO:0000313" key="11">
    <source>
        <dbReference type="EMBL" id="KAJ4844389.1"/>
    </source>
</evidence>
<dbReference type="PANTHER" id="PTHR47995">
    <property type="entry name" value="TRANSCRIPTION FACTOR MYB33-RELATED"/>
    <property type="match status" value="1"/>
</dbReference>
<dbReference type="AlphaFoldDB" id="A0A9Q0G8X6"/>
<evidence type="ECO:0000256" key="5">
    <source>
        <dbReference type="ARBA" id="ARBA00023159"/>
    </source>
</evidence>
<evidence type="ECO:0000256" key="3">
    <source>
        <dbReference type="ARBA" id="ARBA00023015"/>
    </source>
</evidence>
<dbReference type="PANTHER" id="PTHR47995:SF18">
    <property type="entry name" value="TRANSCRIPTION FACTOR MYB65"/>
    <property type="match status" value="1"/>
</dbReference>
<dbReference type="GO" id="GO:0003677">
    <property type="term" value="F:DNA binding"/>
    <property type="evidence" value="ECO:0007669"/>
    <property type="project" value="UniProtKB-KW"/>
</dbReference>
<dbReference type="EMBL" id="JAKUCV010001966">
    <property type="protein sequence ID" value="KAJ4844389.1"/>
    <property type="molecule type" value="Genomic_DNA"/>
</dbReference>
<dbReference type="InterPro" id="IPR009057">
    <property type="entry name" value="Homeodomain-like_sf"/>
</dbReference>